<dbReference type="SUPFAM" id="SSF46785">
    <property type="entry name" value="Winged helix' DNA-binding domain"/>
    <property type="match status" value="1"/>
</dbReference>
<dbReference type="PROSITE" id="PS50931">
    <property type="entry name" value="HTH_LYSR"/>
    <property type="match status" value="1"/>
</dbReference>
<dbReference type="GO" id="GO:0006351">
    <property type="term" value="P:DNA-templated transcription"/>
    <property type="evidence" value="ECO:0007669"/>
    <property type="project" value="TreeGrafter"/>
</dbReference>
<dbReference type="Gene3D" id="1.10.10.10">
    <property type="entry name" value="Winged helix-like DNA-binding domain superfamily/Winged helix DNA-binding domain"/>
    <property type="match status" value="1"/>
</dbReference>
<dbReference type="AlphaFoldDB" id="A0A8K0XYH0"/>
<accession>A0A8K0XYH0</accession>
<dbReference type="Pfam" id="PF00126">
    <property type="entry name" value="HTH_1"/>
    <property type="match status" value="1"/>
</dbReference>
<name>A0A8K0XYH0_9ENTR</name>
<dbReference type="InterPro" id="IPR058163">
    <property type="entry name" value="LysR-type_TF_proteobact-type"/>
</dbReference>
<dbReference type="Proteomes" id="UP000659047">
    <property type="component" value="Unassembled WGS sequence"/>
</dbReference>
<keyword evidence="3" id="KW-0238">DNA-binding</keyword>
<dbReference type="GO" id="GO:0003700">
    <property type="term" value="F:DNA-binding transcription factor activity"/>
    <property type="evidence" value="ECO:0007669"/>
    <property type="project" value="InterPro"/>
</dbReference>
<keyword evidence="4" id="KW-0804">Transcription</keyword>
<dbReference type="CDD" id="cd08422">
    <property type="entry name" value="PBP2_CrgA_like"/>
    <property type="match status" value="1"/>
</dbReference>
<dbReference type="GO" id="GO:0043565">
    <property type="term" value="F:sequence-specific DNA binding"/>
    <property type="evidence" value="ECO:0007669"/>
    <property type="project" value="TreeGrafter"/>
</dbReference>
<evidence type="ECO:0000259" key="5">
    <source>
        <dbReference type="PROSITE" id="PS50931"/>
    </source>
</evidence>
<dbReference type="EMBL" id="JAEPBH010000047">
    <property type="protein sequence ID" value="MBK4716658.1"/>
    <property type="molecule type" value="Genomic_DNA"/>
</dbReference>
<feature type="domain" description="HTH lysR-type" evidence="5">
    <location>
        <begin position="10"/>
        <end position="62"/>
    </location>
</feature>
<dbReference type="SUPFAM" id="SSF53850">
    <property type="entry name" value="Periplasmic binding protein-like II"/>
    <property type="match status" value="1"/>
</dbReference>
<evidence type="ECO:0000256" key="2">
    <source>
        <dbReference type="ARBA" id="ARBA00023015"/>
    </source>
</evidence>
<dbReference type="Gene3D" id="3.40.190.290">
    <property type="match status" value="1"/>
</dbReference>
<dbReference type="Pfam" id="PF03466">
    <property type="entry name" value="LysR_substrate"/>
    <property type="match status" value="1"/>
</dbReference>
<dbReference type="RefSeq" id="WP_238714879.1">
    <property type="nucleotide sequence ID" value="NZ_JAEPBH010000047.1"/>
</dbReference>
<sequence>MEKIENLIPMAVFARVVETLSFTEAALTLGMSKSSVSRDISVLEKRIGAMLLKRTTRKIEITELGLSYYQHCFKILNELRAAERFIQEYYEEPTGTIKILAPVTFGKRYVLPTLNTYLKRNIMANVVLDLSDKEVDIKESQYDLSIVVSQSTPTHEYTKYLCTIQWGLYATPDFIARMRPILTPKDLPTHSYILFCGVARTISLPFRKEKQKINIDIHSRFRSNNSIALINMALSGFGIAYLPNYVARESVAEGKLVRILPNWQMDEYKVWLLTKARNTMTSGIKQFIDELQQLITSAEFKDPR</sequence>
<evidence type="ECO:0000313" key="7">
    <source>
        <dbReference type="Proteomes" id="UP000659047"/>
    </source>
</evidence>
<dbReference type="PANTHER" id="PTHR30537">
    <property type="entry name" value="HTH-TYPE TRANSCRIPTIONAL REGULATOR"/>
    <property type="match status" value="1"/>
</dbReference>
<dbReference type="FunFam" id="1.10.10.10:FF:000001">
    <property type="entry name" value="LysR family transcriptional regulator"/>
    <property type="match status" value="1"/>
</dbReference>
<comment type="similarity">
    <text evidence="1">Belongs to the LysR transcriptional regulatory family.</text>
</comment>
<dbReference type="InterPro" id="IPR036388">
    <property type="entry name" value="WH-like_DNA-bd_sf"/>
</dbReference>
<keyword evidence="7" id="KW-1185">Reference proteome</keyword>
<keyword evidence="2" id="KW-0805">Transcription regulation</keyword>
<comment type="caution">
    <text evidence="6">The sequence shown here is derived from an EMBL/GenBank/DDBJ whole genome shotgun (WGS) entry which is preliminary data.</text>
</comment>
<proteinExistence type="inferred from homology"/>
<protein>
    <submittedName>
        <fullName evidence="6">LysR family transcriptional regulator</fullName>
    </submittedName>
</protein>
<dbReference type="InterPro" id="IPR005119">
    <property type="entry name" value="LysR_subst-bd"/>
</dbReference>
<dbReference type="InterPro" id="IPR036390">
    <property type="entry name" value="WH_DNA-bd_sf"/>
</dbReference>
<evidence type="ECO:0000256" key="4">
    <source>
        <dbReference type="ARBA" id="ARBA00023163"/>
    </source>
</evidence>
<gene>
    <name evidence="6" type="ORF">JJB97_15235</name>
</gene>
<evidence type="ECO:0000256" key="1">
    <source>
        <dbReference type="ARBA" id="ARBA00009437"/>
    </source>
</evidence>
<evidence type="ECO:0000256" key="3">
    <source>
        <dbReference type="ARBA" id="ARBA00023125"/>
    </source>
</evidence>
<evidence type="ECO:0000313" key="6">
    <source>
        <dbReference type="EMBL" id="MBK4716658.1"/>
    </source>
</evidence>
<dbReference type="InterPro" id="IPR000847">
    <property type="entry name" value="LysR_HTH_N"/>
</dbReference>
<organism evidence="6 7">
    <name type="scientific">Tenebrionibacter intestinalis</name>
    <dbReference type="NCBI Taxonomy" id="2799638"/>
    <lineage>
        <taxon>Bacteria</taxon>
        <taxon>Pseudomonadati</taxon>
        <taxon>Pseudomonadota</taxon>
        <taxon>Gammaproteobacteria</taxon>
        <taxon>Enterobacterales</taxon>
        <taxon>Enterobacteriaceae</taxon>
        <taxon>Tenebrionibacter/Tenebrionicola group</taxon>
        <taxon>Tenebrionibacter</taxon>
    </lineage>
</organism>
<dbReference type="PANTHER" id="PTHR30537:SF5">
    <property type="entry name" value="HTH-TYPE TRANSCRIPTIONAL ACTIVATOR TTDR-RELATED"/>
    <property type="match status" value="1"/>
</dbReference>
<reference evidence="6" key="1">
    <citation type="submission" date="2021-01" db="EMBL/GenBank/DDBJ databases">
        <title>Intestinitalea alba gen. nov., sp. nov., a novel genus of the family Enterobacteriaceae, isolated from the gut of the plastic-eating mealworm Tenebrio molitor L.</title>
        <authorList>
            <person name="Yang Y."/>
        </authorList>
    </citation>
    <scope>NUCLEOTIDE SEQUENCE</scope>
    <source>
        <strain evidence="6">BIT-L3</strain>
    </source>
</reference>